<evidence type="ECO:0000256" key="3">
    <source>
        <dbReference type="ARBA" id="ARBA00022448"/>
    </source>
</evidence>
<dbReference type="PANTHER" id="PTHR12653:SF0">
    <property type="entry name" value="NADH DEHYDROGENASE [UBIQUINONE] 1 ALPHA SUBCOMPLEX SUBUNIT 5"/>
    <property type="match status" value="1"/>
</dbReference>
<keyword evidence="5" id="KW-0999">Mitochondrion inner membrane</keyword>
<dbReference type="GO" id="GO:0005743">
    <property type="term" value="C:mitochondrial inner membrane"/>
    <property type="evidence" value="ECO:0007669"/>
    <property type="project" value="UniProtKB-SubCell"/>
</dbReference>
<name>A0A286US36_9AGAM</name>
<gene>
    <name evidence="9" type="ORF">PNOK_0236700</name>
</gene>
<dbReference type="AlphaFoldDB" id="A0A286US36"/>
<evidence type="ECO:0000256" key="8">
    <source>
        <dbReference type="ARBA" id="ARBA00023136"/>
    </source>
</evidence>
<dbReference type="STRING" id="2282107.A0A286US36"/>
<keyword evidence="8" id="KW-0472">Membrane</keyword>
<evidence type="ECO:0000313" key="10">
    <source>
        <dbReference type="Proteomes" id="UP000217199"/>
    </source>
</evidence>
<evidence type="ECO:0000256" key="5">
    <source>
        <dbReference type="ARBA" id="ARBA00022792"/>
    </source>
</evidence>
<dbReference type="Pfam" id="PF04716">
    <property type="entry name" value="ETC_C1_NDUFA5"/>
    <property type="match status" value="1"/>
</dbReference>
<evidence type="ECO:0000256" key="6">
    <source>
        <dbReference type="ARBA" id="ARBA00022982"/>
    </source>
</evidence>
<evidence type="ECO:0000256" key="2">
    <source>
        <dbReference type="ARBA" id="ARBA00010261"/>
    </source>
</evidence>
<evidence type="ECO:0000256" key="7">
    <source>
        <dbReference type="ARBA" id="ARBA00023128"/>
    </source>
</evidence>
<keyword evidence="6" id="KW-0249">Electron transport</keyword>
<proteinExistence type="inferred from homology"/>
<dbReference type="EMBL" id="NBII01000002">
    <property type="protein sequence ID" value="PAV22410.1"/>
    <property type="molecule type" value="Genomic_DNA"/>
</dbReference>
<keyword evidence="3" id="KW-0813">Transport</keyword>
<protein>
    <submittedName>
        <fullName evidence="9">NADH2 dehydrogenase</fullName>
    </submittedName>
</protein>
<keyword evidence="7" id="KW-0496">Mitochondrion</keyword>
<dbReference type="InterPro" id="IPR006806">
    <property type="entry name" value="NDUFA5"/>
</dbReference>
<sequence length="130" mass="14595">MFRLTRPLFQHALKASTGITGLKVHPNPLPTLTETYQATLARLNEIPQTSVYRQGVEALTQRKLNIVQGANGDVSAAEKALDEGQIEESIDIAQDELSLVGKMIEWKAWEPLEEKPQPGQWEYFGKTTEF</sequence>
<comment type="similarity">
    <text evidence="2">Belongs to the complex I NDUFA5 subunit family.</text>
</comment>
<evidence type="ECO:0000256" key="4">
    <source>
        <dbReference type="ARBA" id="ARBA00022660"/>
    </source>
</evidence>
<keyword evidence="10" id="KW-1185">Reference proteome</keyword>
<keyword evidence="4" id="KW-0679">Respiratory chain</keyword>
<dbReference type="InParanoid" id="A0A286US36"/>
<accession>A0A286US36</accession>
<organism evidence="9 10">
    <name type="scientific">Pyrrhoderma noxium</name>
    <dbReference type="NCBI Taxonomy" id="2282107"/>
    <lineage>
        <taxon>Eukaryota</taxon>
        <taxon>Fungi</taxon>
        <taxon>Dikarya</taxon>
        <taxon>Basidiomycota</taxon>
        <taxon>Agaricomycotina</taxon>
        <taxon>Agaricomycetes</taxon>
        <taxon>Hymenochaetales</taxon>
        <taxon>Hymenochaetaceae</taxon>
        <taxon>Pyrrhoderma</taxon>
    </lineage>
</organism>
<dbReference type="Proteomes" id="UP000217199">
    <property type="component" value="Unassembled WGS sequence"/>
</dbReference>
<comment type="subcellular location">
    <subcellularLocation>
        <location evidence="1">Mitochondrion inner membrane</location>
        <topology evidence="1">Peripheral membrane protein</topology>
        <orientation evidence="1">Matrix side</orientation>
    </subcellularLocation>
</comment>
<comment type="caution">
    <text evidence="9">The sequence shown here is derived from an EMBL/GenBank/DDBJ whole genome shotgun (WGS) entry which is preliminary data.</text>
</comment>
<dbReference type="PANTHER" id="PTHR12653">
    <property type="entry name" value="NADH-UBIQUINONE OXIDOREDUCTASE 13 KD-B SUBUNIT"/>
    <property type="match status" value="1"/>
</dbReference>
<dbReference type="OrthoDB" id="286811at2759"/>
<dbReference type="GO" id="GO:0022904">
    <property type="term" value="P:respiratory electron transport chain"/>
    <property type="evidence" value="ECO:0007669"/>
    <property type="project" value="InterPro"/>
</dbReference>
<evidence type="ECO:0000256" key="1">
    <source>
        <dbReference type="ARBA" id="ARBA00004443"/>
    </source>
</evidence>
<evidence type="ECO:0000313" key="9">
    <source>
        <dbReference type="EMBL" id="PAV22410.1"/>
    </source>
</evidence>
<reference evidence="9 10" key="1">
    <citation type="journal article" date="2017" name="Mol. Ecol.">
        <title>Comparative and population genomic landscape of Phellinus noxius: A hypervariable fungus causing root rot in trees.</title>
        <authorList>
            <person name="Chung C.L."/>
            <person name="Lee T.J."/>
            <person name="Akiba M."/>
            <person name="Lee H.H."/>
            <person name="Kuo T.H."/>
            <person name="Liu D."/>
            <person name="Ke H.M."/>
            <person name="Yokoi T."/>
            <person name="Roa M.B."/>
            <person name="Lu M.J."/>
            <person name="Chang Y.Y."/>
            <person name="Ann P.J."/>
            <person name="Tsai J.N."/>
            <person name="Chen C.Y."/>
            <person name="Tzean S.S."/>
            <person name="Ota Y."/>
            <person name="Hattori T."/>
            <person name="Sahashi N."/>
            <person name="Liou R.F."/>
            <person name="Kikuchi T."/>
            <person name="Tsai I.J."/>
        </authorList>
    </citation>
    <scope>NUCLEOTIDE SEQUENCE [LARGE SCALE GENOMIC DNA]</scope>
    <source>
        <strain evidence="9 10">FFPRI411160</strain>
    </source>
</reference>